<evidence type="ECO:0000256" key="7">
    <source>
        <dbReference type="SAM" id="MobiDB-lite"/>
    </source>
</evidence>
<comment type="function">
    <text evidence="1">Involved in pre-mRNA splicing.</text>
</comment>
<comment type="similarity">
    <text evidence="3">Belongs to the CWC22 family.</text>
</comment>
<comment type="subcellular location">
    <subcellularLocation>
        <location evidence="2">Nucleus</location>
    </subcellularLocation>
</comment>
<dbReference type="PANTHER" id="PTHR18034:SF3">
    <property type="entry name" value="PRE-MRNA-SPLICING FACTOR CWC22 HOMOLOG"/>
    <property type="match status" value="1"/>
</dbReference>
<evidence type="ECO:0000256" key="1">
    <source>
        <dbReference type="ARBA" id="ARBA00003777"/>
    </source>
</evidence>
<dbReference type="Proteomes" id="UP000250043">
    <property type="component" value="Unassembled WGS sequence"/>
</dbReference>
<feature type="compositionally biased region" description="Low complexity" evidence="7">
    <location>
        <begin position="642"/>
        <end position="657"/>
    </location>
</feature>
<dbReference type="GO" id="GO:0000398">
    <property type="term" value="P:mRNA splicing, via spliceosome"/>
    <property type="evidence" value="ECO:0007669"/>
    <property type="project" value="TreeGrafter"/>
</dbReference>
<accession>A0A8E2DL34</accession>
<evidence type="ECO:0000256" key="4">
    <source>
        <dbReference type="ARBA" id="ARBA00022664"/>
    </source>
</evidence>
<dbReference type="AlphaFoldDB" id="A0A8E2DL34"/>
<proteinExistence type="inferred from homology"/>
<dbReference type="PANTHER" id="PTHR18034">
    <property type="entry name" value="CELL CYCLE CONTROL PROTEIN CWF22-RELATED"/>
    <property type="match status" value="1"/>
</dbReference>
<dbReference type="Pfam" id="PF02847">
    <property type="entry name" value="MA3"/>
    <property type="match status" value="1"/>
</dbReference>
<feature type="compositionally biased region" description="Acidic residues" evidence="7">
    <location>
        <begin position="394"/>
        <end position="412"/>
    </location>
</feature>
<evidence type="ECO:0000256" key="2">
    <source>
        <dbReference type="ARBA" id="ARBA00004123"/>
    </source>
</evidence>
<feature type="compositionally biased region" description="Basic and acidic residues" evidence="7">
    <location>
        <begin position="724"/>
        <end position="773"/>
    </location>
</feature>
<feature type="domain" description="MI" evidence="8">
    <location>
        <begin position="429"/>
        <end position="545"/>
    </location>
</feature>
<evidence type="ECO:0000259" key="8">
    <source>
        <dbReference type="PROSITE" id="PS51366"/>
    </source>
</evidence>
<dbReference type="InterPro" id="IPR016024">
    <property type="entry name" value="ARM-type_fold"/>
</dbReference>
<feature type="compositionally biased region" description="Basic and acidic residues" evidence="7">
    <location>
        <begin position="785"/>
        <end position="842"/>
    </location>
</feature>
<feature type="region of interest" description="Disordered" evidence="7">
    <location>
        <begin position="637"/>
        <end position="842"/>
    </location>
</feature>
<dbReference type="Gene3D" id="1.25.40.180">
    <property type="match status" value="1"/>
</dbReference>
<feature type="compositionally biased region" description="Basic residues" evidence="7">
    <location>
        <begin position="707"/>
        <end position="717"/>
    </location>
</feature>
<sequence length="842" mass="97171">MATAATLTPIAPPDSPYSGRKRSRSRSPEKSEQPPTTRRRSVSPSPRVRLVEVPKVSDVDPVRRAERERQLAARIAASELEKIEKEKDNDKEKKGDDFDARAEFAKLANSRSGGVYMPPARLRALQEAAGKDKSSAEYQRLSWDALRKSITGIVNRVNVTNIKHIIPELFSENLIRGRGLFARSVMKAQAASLPFTPVFAALVAIINTKLPQVGELVLTRLISQFRRAFKRNDKIVCHSTTTFIAHLVNQGVAHEIIALQILVLLLERPTDDSIEIAVGFTREVGAFLAENSPKANATVFERFRAVLNEGSISHRVQYMIEVLMQVRKDKYKDNPIVPEGLDLVEEDDQITHQIQLEEELQVQEGLNIFKFDPSYLENEERYKTIKAEILGEGSSDEESGSEEESDEEDEEAVAEKEGIEDRTETNLINLRKVIYLTIMNALNYEEAVHKLLKVQIKEGQEIEMCNMIIECCSQERSYSTFYGLIGERFCKLNRVWFDCFEEAFHNYYTTIHRYETNRLRNIARFFGHLIATDSISWTAMECIKLTEEDTTSSSRIFVKIMMNEVTEALGLKTLVERFKDDEVRRACSGMFPMDNPKDTRFAINYFTSIGLGAATEEMREHLKNAPRIIMEQRRALLEAESSSDSSSDSDSSPSDSSSDSDSDSDSSVSDSESDASDRSRRSPRRRRSVSPPRRDRHRDRSRDSRTPPRRNHDRRRSPTPPPARPRDRDDDRRREGDRYNDKYRSRRDSPPPRRDYTPERRDRERDRDYERARPRSPSPPPPARSRYDRDRRSRSREPERNGRDARDGYARKGPDGFEKRRYEERDRRRSDSRERYGRDSRR</sequence>
<dbReference type="InterPro" id="IPR050781">
    <property type="entry name" value="CWC22_splicing_factor"/>
</dbReference>
<protein>
    <submittedName>
        <fullName evidence="9">MIF4G-domain-containing protein</fullName>
    </submittedName>
</protein>
<feature type="compositionally biased region" description="Basic and acidic residues" evidence="7">
    <location>
        <begin position="49"/>
        <end position="65"/>
    </location>
</feature>
<feature type="region of interest" description="Disordered" evidence="7">
    <location>
        <begin position="1"/>
        <end position="65"/>
    </location>
</feature>
<dbReference type="InterPro" id="IPR003890">
    <property type="entry name" value="MIF4G-like_typ-3"/>
</dbReference>
<evidence type="ECO:0000313" key="9">
    <source>
        <dbReference type="EMBL" id="OCH90656.1"/>
    </source>
</evidence>
<dbReference type="EMBL" id="KV722400">
    <property type="protein sequence ID" value="OCH90656.1"/>
    <property type="molecule type" value="Genomic_DNA"/>
</dbReference>
<reference evidence="9 10" key="1">
    <citation type="submission" date="2016-07" db="EMBL/GenBank/DDBJ databases">
        <title>Draft genome of the white-rot fungus Obba rivulosa 3A-2.</title>
        <authorList>
            <consortium name="DOE Joint Genome Institute"/>
            <person name="Miettinen O."/>
            <person name="Riley R."/>
            <person name="Acob R."/>
            <person name="Barry K."/>
            <person name="Cullen D."/>
            <person name="De Vries R."/>
            <person name="Hainaut M."/>
            <person name="Hatakka A."/>
            <person name="Henrissat B."/>
            <person name="Hilden K."/>
            <person name="Kuo R."/>
            <person name="Labutti K."/>
            <person name="Lipzen A."/>
            <person name="Makela M.R."/>
            <person name="Sandor L."/>
            <person name="Spatafora J.W."/>
            <person name="Grigoriev I.V."/>
            <person name="Hibbett D.S."/>
        </authorList>
    </citation>
    <scope>NUCLEOTIDE SEQUENCE [LARGE SCALE GENOMIC DNA]</scope>
    <source>
        <strain evidence="9 10">3A-2</strain>
    </source>
</reference>
<dbReference type="SUPFAM" id="SSF48371">
    <property type="entry name" value="ARM repeat"/>
    <property type="match status" value="1"/>
</dbReference>
<keyword evidence="6" id="KW-0539">Nucleus</keyword>
<name>A0A8E2DL34_9APHY</name>
<evidence type="ECO:0000256" key="3">
    <source>
        <dbReference type="ARBA" id="ARBA00006856"/>
    </source>
</evidence>
<dbReference type="GO" id="GO:0071013">
    <property type="term" value="C:catalytic step 2 spliceosome"/>
    <property type="evidence" value="ECO:0007669"/>
    <property type="project" value="TreeGrafter"/>
</dbReference>
<dbReference type="FunFam" id="1.25.40.180:FF:000004">
    <property type="entry name" value="pre-mRNA-splicing factor CWC22 homolog"/>
    <property type="match status" value="1"/>
</dbReference>
<dbReference type="SMART" id="SM00544">
    <property type="entry name" value="MA3"/>
    <property type="match status" value="1"/>
</dbReference>
<evidence type="ECO:0000256" key="5">
    <source>
        <dbReference type="ARBA" id="ARBA00023187"/>
    </source>
</evidence>
<dbReference type="OrthoDB" id="1924287at2759"/>
<gene>
    <name evidence="9" type="ORF">OBBRIDRAFT_887557</name>
</gene>
<dbReference type="PROSITE" id="PS51366">
    <property type="entry name" value="MI"/>
    <property type="match status" value="1"/>
</dbReference>
<organism evidence="9 10">
    <name type="scientific">Obba rivulosa</name>
    <dbReference type="NCBI Taxonomy" id="1052685"/>
    <lineage>
        <taxon>Eukaryota</taxon>
        <taxon>Fungi</taxon>
        <taxon>Dikarya</taxon>
        <taxon>Basidiomycota</taxon>
        <taxon>Agaricomycotina</taxon>
        <taxon>Agaricomycetes</taxon>
        <taxon>Polyporales</taxon>
        <taxon>Gelatoporiaceae</taxon>
        <taxon>Obba</taxon>
    </lineage>
</organism>
<dbReference type="InterPro" id="IPR003891">
    <property type="entry name" value="Initiation_fac_eIF4g_MI"/>
</dbReference>
<keyword evidence="5" id="KW-0508">mRNA splicing</keyword>
<dbReference type="SMART" id="SM00543">
    <property type="entry name" value="MIF4G"/>
    <property type="match status" value="1"/>
</dbReference>
<keyword evidence="4" id="KW-0507">mRNA processing</keyword>
<evidence type="ECO:0000313" key="10">
    <source>
        <dbReference type="Proteomes" id="UP000250043"/>
    </source>
</evidence>
<keyword evidence="10" id="KW-1185">Reference proteome</keyword>
<evidence type="ECO:0000256" key="6">
    <source>
        <dbReference type="ARBA" id="ARBA00023242"/>
    </source>
</evidence>
<dbReference type="Pfam" id="PF02854">
    <property type="entry name" value="MIF4G"/>
    <property type="match status" value="1"/>
</dbReference>
<feature type="compositionally biased region" description="Basic residues" evidence="7">
    <location>
        <begin position="681"/>
        <end position="697"/>
    </location>
</feature>
<feature type="region of interest" description="Disordered" evidence="7">
    <location>
        <begin position="387"/>
        <end position="418"/>
    </location>
</feature>
<dbReference type="GO" id="GO:0003723">
    <property type="term" value="F:RNA binding"/>
    <property type="evidence" value="ECO:0007669"/>
    <property type="project" value="InterPro"/>
</dbReference>